<name>A0A6G7GRH9_KUEST</name>
<organism evidence="1 2">
    <name type="scientific">Kuenenia stuttgartiensis</name>
    <dbReference type="NCBI Taxonomy" id="174633"/>
    <lineage>
        <taxon>Bacteria</taxon>
        <taxon>Pseudomonadati</taxon>
        <taxon>Planctomycetota</taxon>
        <taxon>Candidatus Brocadiia</taxon>
        <taxon>Candidatus Brocadiales</taxon>
        <taxon>Candidatus Brocadiaceae</taxon>
        <taxon>Candidatus Kuenenia</taxon>
    </lineage>
</organism>
<evidence type="ECO:0000313" key="1">
    <source>
        <dbReference type="EMBL" id="QII12115.1"/>
    </source>
</evidence>
<reference evidence="1 2" key="1">
    <citation type="submission" date="2020-02" db="EMBL/GenBank/DDBJ databases">
        <title>Newly sequenced genome of strain CSTR1 showed variability in Candidatus Kuenenia stuttgartiensis genomes.</title>
        <authorList>
            <person name="Ding C."/>
            <person name="Adrian L."/>
        </authorList>
    </citation>
    <scope>NUCLEOTIDE SEQUENCE [LARGE SCALE GENOMIC DNA]</scope>
    <source>
        <strain evidence="1 2">CSTR1</strain>
    </source>
</reference>
<protein>
    <submittedName>
        <fullName evidence="1">Uncharacterized protein</fullName>
    </submittedName>
</protein>
<proteinExistence type="predicted"/>
<dbReference type="Proteomes" id="UP000501926">
    <property type="component" value="Chromosome"/>
</dbReference>
<gene>
    <name evidence="1" type="ORF">KsCSTR_27360</name>
</gene>
<dbReference type="EMBL" id="CP049055">
    <property type="protein sequence ID" value="QII12115.1"/>
    <property type="molecule type" value="Genomic_DNA"/>
</dbReference>
<accession>A0A6G7GRH9</accession>
<sequence length="51" mass="6055">MIRLKIKQKIKKSLVGECHYLGYTQPISVRVSITKVWRGYVCHVNGYCFYF</sequence>
<dbReference type="AlphaFoldDB" id="A0A6G7GRH9"/>
<evidence type="ECO:0000313" key="2">
    <source>
        <dbReference type="Proteomes" id="UP000501926"/>
    </source>
</evidence>